<sequence>MEPVPTGCFNGSNGWGGDALSAKGDCEGNRQGLQTPPEG</sequence>
<evidence type="ECO:0000313" key="3">
    <source>
        <dbReference type="Proteomes" id="UP001165044"/>
    </source>
</evidence>
<evidence type="ECO:0000256" key="1">
    <source>
        <dbReference type="SAM" id="MobiDB-lite"/>
    </source>
</evidence>
<organism evidence="2 3">
    <name type="scientific">Geothrix edaphica</name>
    <dbReference type="NCBI Taxonomy" id="2927976"/>
    <lineage>
        <taxon>Bacteria</taxon>
        <taxon>Pseudomonadati</taxon>
        <taxon>Acidobacteriota</taxon>
        <taxon>Holophagae</taxon>
        <taxon>Holophagales</taxon>
        <taxon>Holophagaceae</taxon>
        <taxon>Geothrix</taxon>
    </lineage>
</organism>
<protein>
    <submittedName>
        <fullName evidence="2">Uncharacterized protein</fullName>
    </submittedName>
</protein>
<feature type="region of interest" description="Disordered" evidence="1">
    <location>
        <begin position="1"/>
        <end position="39"/>
    </location>
</feature>
<dbReference type="Proteomes" id="UP001165044">
    <property type="component" value="Unassembled WGS sequence"/>
</dbReference>
<accession>A0ABQ5PXV0</accession>
<gene>
    <name evidence="2" type="ORF">GETHED_13580</name>
</gene>
<reference evidence="2" key="1">
    <citation type="journal article" date="2023" name="Antonie Van Leeuwenhoek">
        <title>Mesoterricola silvestris gen. nov., sp. nov., Mesoterricola sediminis sp. nov., Geothrix oryzae sp. nov., Geothrix edaphica sp. nov., Geothrix rubra sp. nov., and Geothrix limicola sp. nov., six novel members of Acidobacteriota isolated from soils.</title>
        <authorList>
            <person name="Itoh H."/>
            <person name="Sugisawa Y."/>
            <person name="Mise K."/>
            <person name="Xu Z."/>
            <person name="Kuniyasu M."/>
            <person name="Ushijima N."/>
            <person name="Kawano K."/>
            <person name="Kobayashi E."/>
            <person name="Shiratori Y."/>
            <person name="Masuda Y."/>
            <person name="Senoo K."/>
        </authorList>
    </citation>
    <scope>NUCLEOTIDE SEQUENCE</scope>
    <source>
        <strain evidence="2">Red802</strain>
    </source>
</reference>
<name>A0ABQ5PXV0_9BACT</name>
<proteinExistence type="predicted"/>
<evidence type="ECO:0000313" key="2">
    <source>
        <dbReference type="EMBL" id="GLH66994.1"/>
    </source>
</evidence>
<comment type="caution">
    <text evidence="2">The sequence shown here is derived from an EMBL/GenBank/DDBJ whole genome shotgun (WGS) entry which is preliminary data.</text>
</comment>
<keyword evidence="3" id="KW-1185">Reference proteome</keyword>
<dbReference type="EMBL" id="BSDC01000001">
    <property type="protein sequence ID" value="GLH66994.1"/>
    <property type="molecule type" value="Genomic_DNA"/>
</dbReference>